<dbReference type="AlphaFoldDB" id="A0A9P7ZE70"/>
<sequence>MCPWNWLLLSKIWCRSWCVEEPKQTALKPKDSPTYYRKLADGPKWLEVRWKRSGTRNESLPQFGFPPSGGRCARSFLELATPPAQLQTLRSIEM</sequence>
<evidence type="ECO:0000313" key="3">
    <source>
        <dbReference type="Proteomes" id="UP000887229"/>
    </source>
</evidence>
<evidence type="ECO:0000313" key="2">
    <source>
        <dbReference type="EMBL" id="KAG9249905.1"/>
    </source>
</evidence>
<name>A0A9P7ZE70_9HYPO</name>
<keyword evidence="3" id="KW-1185">Reference proteome</keyword>
<evidence type="ECO:0000256" key="1">
    <source>
        <dbReference type="SAM" id="SignalP"/>
    </source>
</evidence>
<evidence type="ECO:0008006" key="4">
    <source>
        <dbReference type="Google" id="ProtNLM"/>
    </source>
</evidence>
<gene>
    <name evidence="2" type="ORF">F5Z01DRAFT_667959</name>
</gene>
<proteinExistence type="predicted"/>
<organism evidence="2 3">
    <name type="scientific">Emericellopsis atlantica</name>
    <dbReference type="NCBI Taxonomy" id="2614577"/>
    <lineage>
        <taxon>Eukaryota</taxon>
        <taxon>Fungi</taxon>
        <taxon>Dikarya</taxon>
        <taxon>Ascomycota</taxon>
        <taxon>Pezizomycotina</taxon>
        <taxon>Sordariomycetes</taxon>
        <taxon>Hypocreomycetidae</taxon>
        <taxon>Hypocreales</taxon>
        <taxon>Bionectriaceae</taxon>
        <taxon>Emericellopsis</taxon>
    </lineage>
</organism>
<dbReference type="EMBL" id="MU251288">
    <property type="protein sequence ID" value="KAG9249905.1"/>
    <property type="molecule type" value="Genomic_DNA"/>
</dbReference>
<comment type="caution">
    <text evidence="2">The sequence shown here is derived from an EMBL/GenBank/DDBJ whole genome shotgun (WGS) entry which is preliminary data.</text>
</comment>
<feature type="signal peptide" evidence="1">
    <location>
        <begin position="1"/>
        <end position="18"/>
    </location>
</feature>
<keyword evidence="1" id="KW-0732">Signal</keyword>
<dbReference type="RefSeq" id="XP_046113829.1">
    <property type="nucleotide sequence ID" value="XM_046264317.1"/>
</dbReference>
<reference evidence="2" key="1">
    <citation type="journal article" date="2021" name="IMA Fungus">
        <title>Genomic characterization of three marine fungi, including Emericellopsis atlantica sp. nov. with signatures of a generalist lifestyle and marine biomass degradation.</title>
        <authorList>
            <person name="Hagestad O.C."/>
            <person name="Hou L."/>
            <person name="Andersen J.H."/>
            <person name="Hansen E.H."/>
            <person name="Altermark B."/>
            <person name="Li C."/>
            <person name="Kuhnert E."/>
            <person name="Cox R.J."/>
            <person name="Crous P.W."/>
            <person name="Spatafora J.W."/>
            <person name="Lail K."/>
            <person name="Amirebrahimi M."/>
            <person name="Lipzen A."/>
            <person name="Pangilinan J."/>
            <person name="Andreopoulos W."/>
            <person name="Hayes R.D."/>
            <person name="Ng V."/>
            <person name="Grigoriev I.V."/>
            <person name="Jackson S.A."/>
            <person name="Sutton T.D.S."/>
            <person name="Dobson A.D.W."/>
            <person name="Rama T."/>
        </authorList>
    </citation>
    <scope>NUCLEOTIDE SEQUENCE</scope>
    <source>
        <strain evidence="2">TS7</strain>
    </source>
</reference>
<protein>
    <recommendedName>
        <fullName evidence="4">Secreted protein</fullName>
    </recommendedName>
</protein>
<feature type="non-terminal residue" evidence="2">
    <location>
        <position position="94"/>
    </location>
</feature>
<dbReference type="GeneID" id="70295220"/>
<feature type="chain" id="PRO_5040295194" description="Secreted protein" evidence="1">
    <location>
        <begin position="19"/>
        <end position="94"/>
    </location>
</feature>
<dbReference type="Proteomes" id="UP000887229">
    <property type="component" value="Unassembled WGS sequence"/>
</dbReference>
<accession>A0A9P7ZE70</accession>